<dbReference type="Gene3D" id="1.10.287.110">
    <property type="entry name" value="DnaJ domain"/>
    <property type="match status" value="1"/>
</dbReference>
<dbReference type="PANTHER" id="PTHR24074">
    <property type="entry name" value="CO-CHAPERONE PROTEIN DJLA"/>
    <property type="match status" value="1"/>
</dbReference>
<dbReference type="JaponicusDB" id="SJAG_03052">
    <property type="gene designation" value="rsp1"/>
</dbReference>
<gene>
    <name evidence="4" type="primary">rsp1</name>
    <name evidence="3" type="ORF">SJAG_03052</name>
</gene>
<feature type="region of interest" description="Disordered" evidence="1">
    <location>
        <begin position="223"/>
        <end position="279"/>
    </location>
</feature>
<proteinExistence type="predicted"/>
<dbReference type="PRINTS" id="PR00625">
    <property type="entry name" value="JDOMAIN"/>
</dbReference>
<accession>B6K370</accession>
<dbReference type="InterPro" id="IPR018253">
    <property type="entry name" value="DnaJ_domain_CS"/>
</dbReference>
<dbReference type="HOGENOM" id="CLU_570058_0_0_1"/>
<evidence type="ECO:0000313" key="5">
    <source>
        <dbReference type="Proteomes" id="UP000001744"/>
    </source>
</evidence>
<dbReference type="GeneID" id="7048968"/>
<feature type="compositionally biased region" description="Polar residues" evidence="1">
    <location>
        <begin position="88"/>
        <end position="105"/>
    </location>
</feature>
<evidence type="ECO:0000313" key="4">
    <source>
        <dbReference type="JaponicusDB" id="SJAG_03052"/>
    </source>
</evidence>
<dbReference type="PROSITE" id="PS50076">
    <property type="entry name" value="DNAJ_2"/>
    <property type="match status" value="1"/>
</dbReference>
<evidence type="ECO:0000259" key="2">
    <source>
        <dbReference type="PROSITE" id="PS50076"/>
    </source>
</evidence>
<dbReference type="InterPro" id="IPR001623">
    <property type="entry name" value="DnaJ_domain"/>
</dbReference>
<dbReference type="STRING" id="402676.B6K370"/>
<dbReference type="EMBL" id="KE651167">
    <property type="protein sequence ID" value="EEB07927.1"/>
    <property type="molecule type" value="Genomic_DNA"/>
</dbReference>
<dbReference type="InterPro" id="IPR050817">
    <property type="entry name" value="DjlA_DnaK_co-chaperone"/>
</dbReference>
<sequence length="435" mass="49478">MGVPSVKEPFVDHYAVLDVDSHSTYSEIRQKYLRLVLQYHPDRNAGHEELVLEKFQKIQRAHDVLKDSRSRAAFDRERLLHIFGVGPSSQTSYSARDSPCSSSTPLRKHRNNLHPEVVPTSKLSPEVRRQLFRSKDTSDEKSKSNTVPPHRSSAKQDSRYFSNLHSFFRRNPTEFFEEQPSENGEHTEDYIKNAFSSKTDSLLFSSMEAKAYLETLRKKRTSQRTPEVSKTEKIHANTVYQKAKSYESRSAPTSRNTTPLTKTHPYSLDQSDHLSPDLASSPSMKAAMHLPTGLHDVELSFEDSKQDVSAMASELEPPAVPIATAPIPPVCPSNLSDSVQVAAYLNEFRRYQAAWNRYAETCTAYMIAWQTYKNKCFSLDVSDVSGHAQFIEAWTKGSRLIQVFSAYECVHFEALQDLIRVQTKSKINEPKLMPP</sequence>
<dbReference type="eggNOG" id="KOG0714">
    <property type="taxonomic scope" value="Eukaryota"/>
</dbReference>
<protein>
    <submittedName>
        <fullName evidence="3">Random septum position protein Rsp1</fullName>
    </submittedName>
</protein>
<dbReference type="AlphaFoldDB" id="B6K370"/>
<feature type="region of interest" description="Disordered" evidence="1">
    <location>
        <begin position="88"/>
        <end position="158"/>
    </location>
</feature>
<dbReference type="Pfam" id="PF00226">
    <property type="entry name" value="DnaJ"/>
    <property type="match status" value="1"/>
</dbReference>
<feature type="compositionally biased region" description="Polar residues" evidence="1">
    <location>
        <begin position="248"/>
        <end position="261"/>
    </location>
</feature>
<evidence type="ECO:0000256" key="1">
    <source>
        <dbReference type="SAM" id="MobiDB-lite"/>
    </source>
</evidence>
<dbReference type="OMA" id="QDVIPHF"/>
<dbReference type="OrthoDB" id="10250354at2759"/>
<feature type="compositionally biased region" description="Basic and acidic residues" evidence="1">
    <location>
        <begin position="125"/>
        <end position="143"/>
    </location>
</feature>
<dbReference type="VEuPathDB" id="FungiDB:SJAG_03052"/>
<dbReference type="RefSeq" id="XP_002174220.1">
    <property type="nucleotide sequence ID" value="XM_002174184.1"/>
</dbReference>
<feature type="domain" description="J" evidence="2">
    <location>
        <begin position="12"/>
        <end position="78"/>
    </location>
</feature>
<dbReference type="InterPro" id="IPR036869">
    <property type="entry name" value="J_dom_sf"/>
</dbReference>
<organism evidence="3 5">
    <name type="scientific">Schizosaccharomyces japonicus (strain yFS275 / FY16936)</name>
    <name type="common">Fission yeast</name>
    <dbReference type="NCBI Taxonomy" id="402676"/>
    <lineage>
        <taxon>Eukaryota</taxon>
        <taxon>Fungi</taxon>
        <taxon>Dikarya</taxon>
        <taxon>Ascomycota</taxon>
        <taxon>Taphrinomycotina</taxon>
        <taxon>Schizosaccharomycetes</taxon>
        <taxon>Schizosaccharomycetales</taxon>
        <taxon>Schizosaccharomycetaceae</taxon>
        <taxon>Schizosaccharomyces</taxon>
    </lineage>
</organism>
<name>B6K370_SCHJY</name>
<dbReference type="CDD" id="cd06257">
    <property type="entry name" value="DnaJ"/>
    <property type="match status" value="1"/>
</dbReference>
<evidence type="ECO:0000313" key="3">
    <source>
        <dbReference type="EMBL" id="EEB07927.1"/>
    </source>
</evidence>
<keyword evidence="5" id="KW-1185">Reference proteome</keyword>
<dbReference type="SUPFAM" id="SSF46565">
    <property type="entry name" value="Chaperone J-domain"/>
    <property type="match status" value="1"/>
</dbReference>
<dbReference type="PROSITE" id="PS00636">
    <property type="entry name" value="DNAJ_1"/>
    <property type="match status" value="1"/>
</dbReference>
<dbReference type="SMART" id="SM00271">
    <property type="entry name" value="DnaJ"/>
    <property type="match status" value="1"/>
</dbReference>
<reference evidence="3 5" key="1">
    <citation type="journal article" date="2011" name="Science">
        <title>Comparative functional genomics of the fission yeasts.</title>
        <authorList>
            <person name="Rhind N."/>
            <person name="Chen Z."/>
            <person name="Yassour M."/>
            <person name="Thompson D.A."/>
            <person name="Haas B.J."/>
            <person name="Habib N."/>
            <person name="Wapinski I."/>
            <person name="Roy S."/>
            <person name="Lin M.F."/>
            <person name="Heiman D.I."/>
            <person name="Young S.K."/>
            <person name="Furuya K."/>
            <person name="Guo Y."/>
            <person name="Pidoux A."/>
            <person name="Chen H.M."/>
            <person name="Robbertse B."/>
            <person name="Goldberg J.M."/>
            <person name="Aoki K."/>
            <person name="Bayne E.H."/>
            <person name="Berlin A.M."/>
            <person name="Desjardins C.A."/>
            <person name="Dobbs E."/>
            <person name="Dukaj L."/>
            <person name="Fan L."/>
            <person name="FitzGerald M.G."/>
            <person name="French C."/>
            <person name="Gujja S."/>
            <person name="Hansen K."/>
            <person name="Keifenheim D."/>
            <person name="Levin J.Z."/>
            <person name="Mosher R.A."/>
            <person name="Mueller C.A."/>
            <person name="Pfiffner J."/>
            <person name="Priest M."/>
            <person name="Russ C."/>
            <person name="Smialowska A."/>
            <person name="Swoboda P."/>
            <person name="Sykes S.M."/>
            <person name="Vaughn M."/>
            <person name="Vengrova S."/>
            <person name="Yoder R."/>
            <person name="Zeng Q."/>
            <person name="Allshire R."/>
            <person name="Baulcombe D."/>
            <person name="Birren B.W."/>
            <person name="Brown W."/>
            <person name="Ekwall K."/>
            <person name="Kellis M."/>
            <person name="Leatherwood J."/>
            <person name="Levin H."/>
            <person name="Margalit H."/>
            <person name="Martienssen R."/>
            <person name="Nieduszynski C.A."/>
            <person name="Spatafora J.W."/>
            <person name="Friedman N."/>
            <person name="Dalgaard J.Z."/>
            <person name="Baumann P."/>
            <person name="Niki H."/>
            <person name="Regev A."/>
            <person name="Nusbaum C."/>
        </authorList>
    </citation>
    <scope>NUCLEOTIDE SEQUENCE [LARGE SCALE GENOMIC DNA]</scope>
    <source>
        <strain evidence="5">yFS275 / FY16936</strain>
    </source>
</reference>
<dbReference type="Proteomes" id="UP000001744">
    <property type="component" value="Unassembled WGS sequence"/>
</dbReference>